<comment type="caution">
    <text evidence="1">The sequence shown here is derived from an EMBL/GenBank/DDBJ whole genome shotgun (WGS) entry which is preliminary data.</text>
</comment>
<protein>
    <submittedName>
        <fullName evidence="1">Uncharacterized protein</fullName>
    </submittedName>
</protein>
<accession>A0A8X7CCK5</accession>
<evidence type="ECO:0000313" key="2">
    <source>
        <dbReference type="Proteomes" id="UP000886998"/>
    </source>
</evidence>
<dbReference type="AlphaFoldDB" id="A0A8X7CCK5"/>
<name>A0A8X7CCK5_9ARAC</name>
<organism evidence="1 2">
    <name type="scientific">Trichonephila inaurata madagascariensis</name>
    <dbReference type="NCBI Taxonomy" id="2747483"/>
    <lineage>
        <taxon>Eukaryota</taxon>
        <taxon>Metazoa</taxon>
        <taxon>Ecdysozoa</taxon>
        <taxon>Arthropoda</taxon>
        <taxon>Chelicerata</taxon>
        <taxon>Arachnida</taxon>
        <taxon>Araneae</taxon>
        <taxon>Araneomorphae</taxon>
        <taxon>Entelegynae</taxon>
        <taxon>Araneoidea</taxon>
        <taxon>Nephilidae</taxon>
        <taxon>Trichonephila</taxon>
        <taxon>Trichonephila inaurata</taxon>
    </lineage>
</organism>
<keyword evidence="2" id="KW-1185">Reference proteome</keyword>
<reference evidence="1" key="1">
    <citation type="submission" date="2020-08" db="EMBL/GenBank/DDBJ databases">
        <title>Multicomponent nature underlies the extraordinary mechanical properties of spider dragline silk.</title>
        <authorList>
            <person name="Kono N."/>
            <person name="Nakamura H."/>
            <person name="Mori M."/>
            <person name="Yoshida Y."/>
            <person name="Ohtoshi R."/>
            <person name="Malay A.D."/>
            <person name="Moran D.A.P."/>
            <person name="Tomita M."/>
            <person name="Numata K."/>
            <person name="Arakawa K."/>
        </authorList>
    </citation>
    <scope>NUCLEOTIDE SEQUENCE</scope>
</reference>
<dbReference type="Proteomes" id="UP000886998">
    <property type="component" value="Unassembled WGS sequence"/>
</dbReference>
<sequence length="111" mass="12753">MGHMFTEIYLLKSMGKCVHSLNILQPFEPISAPSFLEKHPLGKEVFLTYADDRGSYNTVEAEQHRCALVVRKDHLSANLKRLNATQFPLLLFFIVPMHRLVIRNPRSASLF</sequence>
<gene>
    <name evidence="1" type="ORF">TNIN_219801</name>
</gene>
<evidence type="ECO:0000313" key="1">
    <source>
        <dbReference type="EMBL" id="GFY59944.1"/>
    </source>
</evidence>
<dbReference type="EMBL" id="BMAV01012892">
    <property type="protein sequence ID" value="GFY59944.1"/>
    <property type="molecule type" value="Genomic_DNA"/>
</dbReference>
<proteinExistence type="predicted"/>